<feature type="region of interest" description="Disordered" evidence="1">
    <location>
        <begin position="13"/>
        <end position="72"/>
    </location>
</feature>
<dbReference type="EMBL" id="CADEAL010000232">
    <property type="protein sequence ID" value="CAB1416914.1"/>
    <property type="molecule type" value="Genomic_DNA"/>
</dbReference>
<comment type="caution">
    <text evidence="2">The sequence shown here is derived from an EMBL/GenBank/DDBJ whole genome shotgun (WGS) entry which is preliminary data.</text>
</comment>
<keyword evidence="3" id="KW-1185">Reference proteome</keyword>
<evidence type="ECO:0000313" key="3">
    <source>
        <dbReference type="Proteomes" id="UP001153269"/>
    </source>
</evidence>
<reference evidence="2" key="1">
    <citation type="submission" date="2020-03" db="EMBL/GenBank/DDBJ databases">
        <authorList>
            <person name="Weist P."/>
        </authorList>
    </citation>
    <scope>NUCLEOTIDE SEQUENCE</scope>
</reference>
<name>A0A9N7YA66_PLEPL</name>
<proteinExistence type="predicted"/>
<evidence type="ECO:0000256" key="1">
    <source>
        <dbReference type="SAM" id="MobiDB-lite"/>
    </source>
</evidence>
<evidence type="ECO:0000313" key="2">
    <source>
        <dbReference type="EMBL" id="CAB1416914.1"/>
    </source>
</evidence>
<protein>
    <submittedName>
        <fullName evidence="2">Uncharacterized protein</fullName>
    </submittedName>
</protein>
<sequence>MKPVKHVVVTLVSQQQQKQQQQGLESVARPDVPPAASQPPRLCPLEEGNGKVARHSERQTGDNKLIPEVGRRSGSNIAGSITAARIRSSFQRLKLWNQVQLS</sequence>
<accession>A0A9N7YA66</accession>
<organism evidence="2 3">
    <name type="scientific">Pleuronectes platessa</name>
    <name type="common">European plaice</name>
    <dbReference type="NCBI Taxonomy" id="8262"/>
    <lineage>
        <taxon>Eukaryota</taxon>
        <taxon>Metazoa</taxon>
        <taxon>Chordata</taxon>
        <taxon>Craniata</taxon>
        <taxon>Vertebrata</taxon>
        <taxon>Euteleostomi</taxon>
        <taxon>Actinopterygii</taxon>
        <taxon>Neopterygii</taxon>
        <taxon>Teleostei</taxon>
        <taxon>Neoteleostei</taxon>
        <taxon>Acanthomorphata</taxon>
        <taxon>Carangaria</taxon>
        <taxon>Pleuronectiformes</taxon>
        <taxon>Pleuronectoidei</taxon>
        <taxon>Pleuronectidae</taxon>
        <taxon>Pleuronectes</taxon>
    </lineage>
</organism>
<gene>
    <name evidence="2" type="ORF">PLEPLA_LOCUS4707</name>
</gene>
<dbReference type="Proteomes" id="UP001153269">
    <property type="component" value="Unassembled WGS sequence"/>
</dbReference>
<dbReference type="AlphaFoldDB" id="A0A9N7YA66"/>